<name>A0A6N6MBM9_9FLAO</name>
<sequence>MKNNSNILLNLNSLLVMNYEAEKVYVELVDNVDDDELIYFFKENSAKRKTFIDALKSEILKLDGDYNTGVRAPSELYHSWLRIRKLMIKPGNDEGLIREIRATQTVTIEKYNDLLRMLGLPLSVCKLLMIQRDVIQNAKDAIDRHDLITFN</sequence>
<reference evidence="2 3" key="1">
    <citation type="submission" date="2019-09" db="EMBL/GenBank/DDBJ databases">
        <authorList>
            <person name="Cao W.R."/>
        </authorList>
    </citation>
    <scope>NUCLEOTIDE SEQUENCE [LARGE SCALE GENOMIC DNA]</scope>
    <source>
        <strain evidence="2 3">B1N29</strain>
    </source>
</reference>
<keyword evidence="3" id="KW-1185">Reference proteome</keyword>
<organism evidence="2 3">
    <name type="scientific">Pseudotamlana haliotis</name>
    <dbReference type="NCBI Taxonomy" id="2614804"/>
    <lineage>
        <taxon>Bacteria</taxon>
        <taxon>Pseudomonadati</taxon>
        <taxon>Bacteroidota</taxon>
        <taxon>Flavobacteriia</taxon>
        <taxon>Flavobacteriales</taxon>
        <taxon>Flavobacteriaceae</taxon>
        <taxon>Pseudotamlana</taxon>
    </lineage>
</organism>
<accession>A0A6N6MBM9</accession>
<dbReference type="SUPFAM" id="SSF47240">
    <property type="entry name" value="Ferritin-like"/>
    <property type="match status" value="1"/>
</dbReference>
<dbReference type="Pfam" id="PF09537">
    <property type="entry name" value="DUF2383"/>
    <property type="match status" value="1"/>
</dbReference>
<proteinExistence type="predicted"/>
<dbReference type="InterPro" id="IPR012347">
    <property type="entry name" value="Ferritin-like"/>
</dbReference>
<dbReference type="InterPro" id="IPR019052">
    <property type="entry name" value="DUF2383"/>
</dbReference>
<gene>
    <name evidence="2" type="ORF">F6U93_08580</name>
</gene>
<dbReference type="InterPro" id="IPR009078">
    <property type="entry name" value="Ferritin-like_SF"/>
</dbReference>
<evidence type="ECO:0000313" key="3">
    <source>
        <dbReference type="Proteomes" id="UP000441333"/>
    </source>
</evidence>
<evidence type="ECO:0000259" key="1">
    <source>
        <dbReference type="Pfam" id="PF09537"/>
    </source>
</evidence>
<feature type="domain" description="DUF2383" evidence="1">
    <location>
        <begin position="8"/>
        <end position="116"/>
    </location>
</feature>
<dbReference type="Proteomes" id="UP000441333">
    <property type="component" value="Unassembled WGS sequence"/>
</dbReference>
<evidence type="ECO:0000313" key="2">
    <source>
        <dbReference type="EMBL" id="KAB1067986.1"/>
    </source>
</evidence>
<dbReference type="AlphaFoldDB" id="A0A6N6MBM9"/>
<dbReference type="Gene3D" id="1.20.1260.10">
    <property type="match status" value="1"/>
</dbReference>
<dbReference type="RefSeq" id="WP_150938836.1">
    <property type="nucleotide sequence ID" value="NZ_WAAT01000042.1"/>
</dbReference>
<comment type="caution">
    <text evidence="2">The sequence shown here is derived from an EMBL/GenBank/DDBJ whole genome shotgun (WGS) entry which is preliminary data.</text>
</comment>
<protein>
    <submittedName>
        <fullName evidence="2">DUF2383 domain-containing protein</fullName>
    </submittedName>
</protein>
<dbReference type="EMBL" id="WAAT01000042">
    <property type="protein sequence ID" value="KAB1067986.1"/>
    <property type="molecule type" value="Genomic_DNA"/>
</dbReference>